<evidence type="ECO:0000256" key="1">
    <source>
        <dbReference type="SAM" id="SignalP"/>
    </source>
</evidence>
<dbReference type="SMART" id="SM00697">
    <property type="entry name" value="DM8"/>
    <property type="match status" value="1"/>
</dbReference>
<evidence type="ECO:0000313" key="3">
    <source>
        <dbReference type="Proteomes" id="UP000008792"/>
    </source>
</evidence>
<feature type="signal peptide" evidence="1">
    <location>
        <begin position="1"/>
        <end position="16"/>
    </location>
</feature>
<sequence>MFVYLWIILVSAVVAAEKCKFRFIFDTVNVKHWAPELVEELHYSMIQVNNRSYISGNFILKRNISKMDVSSCMDFWNSHNKKVRLFNLHTDTCSFLTMVHKNPIMSTFLKSLKKHTTADFQCPFKAKLNYTLSNWYLDEQDFPSYVPEGSFQTITEYFIEKKRIFRILTIGKVVY</sequence>
<keyword evidence="3" id="KW-1185">Reference proteome</keyword>
<organism evidence="2 3">
    <name type="scientific">Drosophila virilis</name>
    <name type="common">Fruit fly</name>
    <dbReference type="NCBI Taxonomy" id="7244"/>
    <lineage>
        <taxon>Eukaryota</taxon>
        <taxon>Metazoa</taxon>
        <taxon>Ecdysozoa</taxon>
        <taxon>Arthropoda</taxon>
        <taxon>Hexapoda</taxon>
        <taxon>Insecta</taxon>
        <taxon>Pterygota</taxon>
        <taxon>Neoptera</taxon>
        <taxon>Endopterygota</taxon>
        <taxon>Diptera</taxon>
        <taxon>Brachycera</taxon>
        <taxon>Muscomorpha</taxon>
        <taxon>Ephydroidea</taxon>
        <taxon>Drosophilidae</taxon>
        <taxon>Drosophila</taxon>
    </lineage>
</organism>
<dbReference type="eggNOG" id="ENOG502TB74">
    <property type="taxonomic scope" value="Eukaryota"/>
</dbReference>
<keyword evidence="1" id="KW-0732">Signal</keyword>
<dbReference type="OMA" id="TAMDFWK"/>
<dbReference type="PhylomeDB" id="B4LQD9"/>
<protein>
    <submittedName>
        <fullName evidence="2">Uncharacterized protein</fullName>
    </submittedName>
</protein>
<dbReference type="InterPro" id="IPR010512">
    <property type="entry name" value="DUF1091"/>
</dbReference>
<gene>
    <name evidence="2" type="primary">Dvir\GJ13374</name>
    <name evidence="2" type="ORF">Dvir_GJ13374</name>
</gene>
<dbReference type="KEGG" id="dvi:6628811"/>
<accession>B4LQD9</accession>
<dbReference type="Pfam" id="PF06477">
    <property type="entry name" value="DUF1091"/>
    <property type="match status" value="1"/>
</dbReference>
<dbReference type="HOGENOM" id="CLU_129483_0_0_1"/>
<name>B4LQD9_DROVI</name>
<proteinExistence type="predicted"/>
<evidence type="ECO:0000313" key="2">
    <source>
        <dbReference type="EMBL" id="EDW63389.1"/>
    </source>
</evidence>
<feature type="chain" id="PRO_5002816365" evidence="1">
    <location>
        <begin position="17"/>
        <end position="175"/>
    </location>
</feature>
<dbReference type="OrthoDB" id="7837946at2759"/>
<dbReference type="PANTHER" id="PTHR20898:SF0">
    <property type="entry name" value="DAEDALUS ON 3-RELATED"/>
    <property type="match status" value="1"/>
</dbReference>
<dbReference type="PANTHER" id="PTHR20898">
    <property type="entry name" value="DAEDALUS ON 3-RELATED-RELATED"/>
    <property type="match status" value="1"/>
</dbReference>
<dbReference type="AlphaFoldDB" id="B4LQD9"/>
<dbReference type="Proteomes" id="UP000008792">
    <property type="component" value="Unassembled WGS sequence"/>
</dbReference>
<reference evidence="2 3" key="1">
    <citation type="journal article" date="2007" name="Nature">
        <title>Evolution of genes and genomes on the Drosophila phylogeny.</title>
        <authorList>
            <consortium name="Drosophila 12 Genomes Consortium"/>
            <person name="Clark A.G."/>
            <person name="Eisen M.B."/>
            <person name="Smith D.R."/>
            <person name="Bergman C.M."/>
            <person name="Oliver B."/>
            <person name="Markow T.A."/>
            <person name="Kaufman T.C."/>
            <person name="Kellis M."/>
            <person name="Gelbart W."/>
            <person name="Iyer V.N."/>
            <person name="Pollard D.A."/>
            <person name="Sackton T.B."/>
            <person name="Larracuente A.M."/>
            <person name="Singh N.D."/>
            <person name="Abad J.P."/>
            <person name="Abt D.N."/>
            <person name="Adryan B."/>
            <person name="Aguade M."/>
            <person name="Akashi H."/>
            <person name="Anderson W.W."/>
            <person name="Aquadro C.F."/>
            <person name="Ardell D.H."/>
            <person name="Arguello R."/>
            <person name="Artieri C.G."/>
            <person name="Barbash D.A."/>
            <person name="Barker D."/>
            <person name="Barsanti P."/>
            <person name="Batterham P."/>
            <person name="Batzoglou S."/>
            <person name="Begun D."/>
            <person name="Bhutkar A."/>
            <person name="Blanco E."/>
            <person name="Bosak S.A."/>
            <person name="Bradley R.K."/>
            <person name="Brand A.D."/>
            <person name="Brent M.R."/>
            <person name="Brooks A.N."/>
            <person name="Brown R.H."/>
            <person name="Butlin R.K."/>
            <person name="Caggese C."/>
            <person name="Calvi B.R."/>
            <person name="Bernardo de Carvalho A."/>
            <person name="Caspi A."/>
            <person name="Castrezana S."/>
            <person name="Celniker S.E."/>
            <person name="Chang J.L."/>
            <person name="Chapple C."/>
            <person name="Chatterji S."/>
            <person name="Chinwalla A."/>
            <person name="Civetta A."/>
            <person name="Clifton S.W."/>
            <person name="Comeron J.M."/>
            <person name="Costello J.C."/>
            <person name="Coyne J.A."/>
            <person name="Daub J."/>
            <person name="David R.G."/>
            <person name="Delcher A.L."/>
            <person name="Delehaunty K."/>
            <person name="Do C.B."/>
            <person name="Ebling H."/>
            <person name="Edwards K."/>
            <person name="Eickbush T."/>
            <person name="Evans J.D."/>
            <person name="Filipski A."/>
            <person name="Findeiss S."/>
            <person name="Freyhult E."/>
            <person name="Fulton L."/>
            <person name="Fulton R."/>
            <person name="Garcia A.C."/>
            <person name="Gardiner A."/>
            <person name="Garfield D.A."/>
            <person name="Garvin B.E."/>
            <person name="Gibson G."/>
            <person name="Gilbert D."/>
            <person name="Gnerre S."/>
            <person name="Godfrey J."/>
            <person name="Good R."/>
            <person name="Gotea V."/>
            <person name="Gravely B."/>
            <person name="Greenberg A.J."/>
            <person name="Griffiths-Jones S."/>
            <person name="Gross S."/>
            <person name="Guigo R."/>
            <person name="Gustafson E.A."/>
            <person name="Haerty W."/>
            <person name="Hahn M.W."/>
            <person name="Halligan D.L."/>
            <person name="Halpern A.L."/>
            <person name="Halter G.M."/>
            <person name="Han M.V."/>
            <person name="Heger A."/>
            <person name="Hillier L."/>
            <person name="Hinrichs A.S."/>
            <person name="Holmes I."/>
            <person name="Hoskins R.A."/>
            <person name="Hubisz M.J."/>
            <person name="Hultmark D."/>
            <person name="Huntley M.A."/>
            <person name="Jaffe D.B."/>
            <person name="Jagadeeshan S."/>
            <person name="Jeck W.R."/>
            <person name="Johnson J."/>
            <person name="Jones C.D."/>
            <person name="Jordan W.C."/>
            <person name="Karpen G.H."/>
            <person name="Kataoka E."/>
            <person name="Keightley P.D."/>
            <person name="Kheradpour P."/>
            <person name="Kirkness E.F."/>
            <person name="Koerich L.B."/>
            <person name="Kristiansen K."/>
            <person name="Kudrna D."/>
            <person name="Kulathinal R.J."/>
            <person name="Kumar S."/>
            <person name="Kwok R."/>
            <person name="Lander E."/>
            <person name="Langley C.H."/>
            <person name="Lapoint R."/>
            <person name="Lazzaro B.P."/>
            <person name="Lee S.J."/>
            <person name="Levesque L."/>
            <person name="Li R."/>
            <person name="Lin C.F."/>
            <person name="Lin M.F."/>
            <person name="Lindblad-Toh K."/>
            <person name="Llopart A."/>
            <person name="Long M."/>
            <person name="Low L."/>
            <person name="Lozovsky E."/>
            <person name="Lu J."/>
            <person name="Luo M."/>
            <person name="Machado C.A."/>
            <person name="Makalowski W."/>
            <person name="Marzo M."/>
            <person name="Matsuda M."/>
            <person name="Matzkin L."/>
            <person name="McAllister B."/>
            <person name="McBride C.S."/>
            <person name="McKernan B."/>
            <person name="McKernan K."/>
            <person name="Mendez-Lago M."/>
            <person name="Minx P."/>
            <person name="Mollenhauer M.U."/>
            <person name="Montooth K."/>
            <person name="Mount S.M."/>
            <person name="Mu X."/>
            <person name="Myers E."/>
            <person name="Negre B."/>
            <person name="Newfeld S."/>
            <person name="Nielsen R."/>
            <person name="Noor M.A."/>
            <person name="O'Grady P."/>
            <person name="Pachter L."/>
            <person name="Papaceit M."/>
            <person name="Parisi M.J."/>
            <person name="Parisi M."/>
            <person name="Parts L."/>
            <person name="Pedersen J.S."/>
            <person name="Pesole G."/>
            <person name="Phillippy A.M."/>
            <person name="Ponting C.P."/>
            <person name="Pop M."/>
            <person name="Porcelli D."/>
            <person name="Powell J.R."/>
            <person name="Prohaska S."/>
            <person name="Pruitt K."/>
            <person name="Puig M."/>
            <person name="Quesneville H."/>
            <person name="Ram K.R."/>
            <person name="Rand D."/>
            <person name="Rasmussen M.D."/>
            <person name="Reed L.K."/>
            <person name="Reenan R."/>
            <person name="Reily A."/>
            <person name="Remington K.A."/>
            <person name="Rieger T.T."/>
            <person name="Ritchie M.G."/>
            <person name="Robin C."/>
            <person name="Rogers Y.H."/>
            <person name="Rohde C."/>
            <person name="Rozas J."/>
            <person name="Rubenfield M.J."/>
            <person name="Ruiz A."/>
            <person name="Russo S."/>
            <person name="Salzberg S.L."/>
            <person name="Sanchez-Gracia A."/>
            <person name="Saranga D.J."/>
            <person name="Sato H."/>
            <person name="Schaeffer S.W."/>
            <person name="Schatz M.C."/>
            <person name="Schlenke T."/>
            <person name="Schwartz R."/>
            <person name="Segarra C."/>
            <person name="Singh R.S."/>
            <person name="Sirot L."/>
            <person name="Sirota M."/>
            <person name="Sisneros N.B."/>
            <person name="Smith C.D."/>
            <person name="Smith T.F."/>
            <person name="Spieth J."/>
            <person name="Stage D.E."/>
            <person name="Stark A."/>
            <person name="Stephan W."/>
            <person name="Strausberg R.L."/>
            <person name="Strempel S."/>
            <person name="Sturgill D."/>
            <person name="Sutton G."/>
            <person name="Sutton G.G."/>
            <person name="Tao W."/>
            <person name="Teichmann S."/>
            <person name="Tobari Y.N."/>
            <person name="Tomimura Y."/>
            <person name="Tsolas J.M."/>
            <person name="Valente V.L."/>
            <person name="Venter E."/>
            <person name="Venter J.C."/>
            <person name="Vicario S."/>
            <person name="Vieira F.G."/>
            <person name="Vilella A.J."/>
            <person name="Villasante A."/>
            <person name="Walenz B."/>
            <person name="Wang J."/>
            <person name="Wasserman M."/>
            <person name="Watts T."/>
            <person name="Wilson D."/>
            <person name="Wilson R.K."/>
            <person name="Wing R.A."/>
            <person name="Wolfner M.F."/>
            <person name="Wong A."/>
            <person name="Wong G.K."/>
            <person name="Wu C.I."/>
            <person name="Wu G."/>
            <person name="Yamamoto D."/>
            <person name="Yang H.P."/>
            <person name="Yang S.P."/>
            <person name="Yorke J.A."/>
            <person name="Yoshida K."/>
            <person name="Zdobnov E."/>
            <person name="Zhang P."/>
            <person name="Zhang Y."/>
            <person name="Zimin A.V."/>
            <person name="Baldwin J."/>
            <person name="Abdouelleil A."/>
            <person name="Abdulkadir J."/>
            <person name="Abebe A."/>
            <person name="Abera B."/>
            <person name="Abreu J."/>
            <person name="Acer S.C."/>
            <person name="Aftuck L."/>
            <person name="Alexander A."/>
            <person name="An P."/>
            <person name="Anderson E."/>
            <person name="Anderson S."/>
            <person name="Arachi H."/>
            <person name="Azer M."/>
            <person name="Bachantsang P."/>
            <person name="Barry A."/>
            <person name="Bayul T."/>
            <person name="Berlin A."/>
            <person name="Bessette D."/>
            <person name="Bloom T."/>
            <person name="Blye J."/>
            <person name="Boguslavskiy L."/>
            <person name="Bonnet C."/>
            <person name="Boukhgalter B."/>
            <person name="Bourzgui I."/>
            <person name="Brown A."/>
            <person name="Cahill P."/>
            <person name="Channer S."/>
            <person name="Cheshatsang Y."/>
            <person name="Chuda L."/>
            <person name="Citroen M."/>
            <person name="Collymore A."/>
            <person name="Cooke P."/>
            <person name="Costello M."/>
            <person name="D'Aco K."/>
            <person name="Daza R."/>
            <person name="De Haan G."/>
            <person name="DeGray S."/>
            <person name="DeMaso C."/>
            <person name="Dhargay N."/>
            <person name="Dooley K."/>
            <person name="Dooley E."/>
            <person name="Doricent M."/>
            <person name="Dorje P."/>
            <person name="Dorjee K."/>
            <person name="Dupes A."/>
            <person name="Elong R."/>
            <person name="Falk J."/>
            <person name="Farina A."/>
            <person name="Faro S."/>
            <person name="Ferguson D."/>
            <person name="Fisher S."/>
            <person name="Foley C.D."/>
            <person name="Franke A."/>
            <person name="Friedrich D."/>
            <person name="Gadbois L."/>
            <person name="Gearin G."/>
            <person name="Gearin C.R."/>
            <person name="Giannoukos G."/>
            <person name="Goode T."/>
            <person name="Graham J."/>
            <person name="Grandbois E."/>
            <person name="Grewal S."/>
            <person name="Gyaltsen K."/>
            <person name="Hafez N."/>
            <person name="Hagos B."/>
            <person name="Hall J."/>
            <person name="Henson C."/>
            <person name="Hollinger A."/>
            <person name="Honan T."/>
            <person name="Huard M.D."/>
            <person name="Hughes L."/>
            <person name="Hurhula B."/>
            <person name="Husby M.E."/>
            <person name="Kamat A."/>
            <person name="Kanga B."/>
            <person name="Kashin S."/>
            <person name="Khazanovich D."/>
            <person name="Kisner P."/>
            <person name="Lance K."/>
            <person name="Lara M."/>
            <person name="Lee W."/>
            <person name="Lennon N."/>
            <person name="Letendre F."/>
            <person name="LeVine R."/>
            <person name="Lipovsky A."/>
            <person name="Liu X."/>
            <person name="Liu J."/>
            <person name="Liu S."/>
            <person name="Lokyitsang T."/>
            <person name="Lokyitsang Y."/>
            <person name="Lubonja R."/>
            <person name="Lui A."/>
            <person name="MacDonald P."/>
            <person name="Magnisalis V."/>
            <person name="Maru K."/>
            <person name="Matthews C."/>
            <person name="McCusker W."/>
            <person name="McDonough S."/>
            <person name="Mehta T."/>
            <person name="Meldrim J."/>
            <person name="Meneus L."/>
            <person name="Mihai O."/>
            <person name="Mihalev A."/>
            <person name="Mihova T."/>
            <person name="Mittelman R."/>
            <person name="Mlenga V."/>
            <person name="Montmayeur A."/>
            <person name="Mulrain L."/>
            <person name="Navidi A."/>
            <person name="Naylor J."/>
            <person name="Negash T."/>
            <person name="Nguyen T."/>
            <person name="Nguyen N."/>
            <person name="Nicol R."/>
            <person name="Norbu C."/>
            <person name="Norbu N."/>
            <person name="Novod N."/>
            <person name="O'Neill B."/>
            <person name="Osman S."/>
            <person name="Markiewicz E."/>
            <person name="Oyono O.L."/>
            <person name="Patti C."/>
            <person name="Phunkhang P."/>
            <person name="Pierre F."/>
            <person name="Priest M."/>
            <person name="Raghuraman S."/>
            <person name="Rege F."/>
            <person name="Reyes R."/>
            <person name="Rise C."/>
            <person name="Rogov P."/>
            <person name="Ross K."/>
            <person name="Ryan E."/>
            <person name="Settipalli S."/>
            <person name="Shea T."/>
            <person name="Sherpa N."/>
            <person name="Shi L."/>
            <person name="Shih D."/>
            <person name="Sparrow T."/>
            <person name="Spaulding J."/>
            <person name="Stalker J."/>
            <person name="Stange-Thomann N."/>
            <person name="Stavropoulos S."/>
            <person name="Stone C."/>
            <person name="Strader C."/>
            <person name="Tesfaye S."/>
            <person name="Thomson T."/>
            <person name="Thoulutsang Y."/>
            <person name="Thoulutsang D."/>
            <person name="Topham K."/>
            <person name="Topping I."/>
            <person name="Tsamla T."/>
            <person name="Vassiliev H."/>
            <person name="Vo A."/>
            <person name="Wangchuk T."/>
            <person name="Wangdi T."/>
            <person name="Weiand M."/>
            <person name="Wilkinson J."/>
            <person name="Wilson A."/>
            <person name="Yadav S."/>
            <person name="Young G."/>
            <person name="Yu Q."/>
            <person name="Zembek L."/>
            <person name="Zhong D."/>
            <person name="Zimmer A."/>
            <person name="Zwirko Z."/>
            <person name="Jaffe D.B."/>
            <person name="Alvarez P."/>
            <person name="Brockman W."/>
            <person name="Butler J."/>
            <person name="Chin C."/>
            <person name="Gnerre S."/>
            <person name="Grabherr M."/>
            <person name="Kleber M."/>
            <person name="Mauceli E."/>
            <person name="MacCallum I."/>
        </authorList>
    </citation>
    <scope>NUCLEOTIDE SEQUENCE [LARGE SCALE GENOMIC DNA]</scope>
    <source>
        <strain evidence="3">Tucson 15010-1051.87</strain>
    </source>
</reference>
<dbReference type="EMBL" id="CH940649">
    <property type="protein sequence ID" value="EDW63389.1"/>
    <property type="molecule type" value="Genomic_DNA"/>
</dbReference>
<dbReference type="InParanoid" id="B4LQD9"/>